<dbReference type="EMBL" id="VFQC01000001">
    <property type="protein sequence ID" value="TQN33001.1"/>
    <property type="molecule type" value="Genomic_DNA"/>
</dbReference>
<dbReference type="GO" id="GO:0032259">
    <property type="term" value="P:methylation"/>
    <property type="evidence" value="ECO:0007669"/>
    <property type="project" value="UniProtKB-KW"/>
</dbReference>
<evidence type="ECO:0000256" key="1">
    <source>
        <dbReference type="ARBA" id="ARBA00004127"/>
    </source>
</evidence>
<evidence type="ECO:0000313" key="6">
    <source>
        <dbReference type="EMBL" id="TQN33001.1"/>
    </source>
</evidence>
<dbReference type="Proteomes" id="UP000317422">
    <property type="component" value="Unassembled WGS sequence"/>
</dbReference>
<keyword evidence="4 5" id="KW-0472">Membrane</keyword>
<evidence type="ECO:0000256" key="3">
    <source>
        <dbReference type="ARBA" id="ARBA00022989"/>
    </source>
</evidence>
<comment type="caution">
    <text evidence="6">The sequence shown here is derived from an EMBL/GenBank/DDBJ whole genome shotgun (WGS) entry which is preliminary data.</text>
</comment>
<reference evidence="6 7" key="1">
    <citation type="submission" date="2019-06" db="EMBL/GenBank/DDBJ databases">
        <title>Sequencing the genomes of 1000 actinobacteria strains.</title>
        <authorList>
            <person name="Klenk H.-P."/>
        </authorList>
    </citation>
    <scope>NUCLEOTIDE SEQUENCE [LARGE SCALE GENOMIC DNA]</scope>
    <source>
        <strain evidence="6 7">DSM 45015</strain>
    </source>
</reference>
<keyword evidence="6" id="KW-0808">Transferase</keyword>
<feature type="transmembrane region" description="Helical" evidence="5">
    <location>
        <begin position="16"/>
        <end position="35"/>
    </location>
</feature>
<dbReference type="Gene3D" id="1.20.120.1630">
    <property type="match status" value="1"/>
</dbReference>
<feature type="transmembrane region" description="Helical" evidence="5">
    <location>
        <begin position="85"/>
        <end position="103"/>
    </location>
</feature>
<proteinExistence type="predicted"/>
<feature type="transmembrane region" description="Helical" evidence="5">
    <location>
        <begin position="169"/>
        <end position="188"/>
    </location>
</feature>
<organism evidence="6 7">
    <name type="scientific">Haloactinospora alba</name>
    <dbReference type="NCBI Taxonomy" id="405555"/>
    <lineage>
        <taxon>Bacteria</taxon>
        <taxon>Bacillati</taxon>
        <taxon>Actinomycetota</taxon>
        <taxon>Actinomycetes</taxon>
        <taxon>Streptosporangiales</taxon>
        <taxon>Nocardiopsidaceae</taxon>
        <taxon>Haloactinospora</taxon>
    </lineage>
</organism>
<dbReference type="AlphaFoldDB" id="A0A543NME5"/>
<accession>A0A543NME5</accession>
<dbReference type="RefSeq" id="WP_246062297.1">
    <property type="nucleotide sequence ID" value="NZ_VFQC01000001.1"/>
</dbReference>
<keyword evidence="2 5" id="KW-0812">Transmembrane</keyword>
<evidence type="ECO:0000256" key="5">
    <source>
        <dbReference type="SAM" id="Phobius"/>
    </source>
</evidence>
<sequence>MIPALVAHGAMLQDAAVIRAVAVFAPLLALLAVAARRPPTPVDTAGAVVATAWSGLGVFLLNQAAPALEWWSLHADGAVVRGTPVDLWLGWALLWGALPALLLRDLPTVPVLAGLTWLDVATMPLAGPVVRLGEGWLVGELAGVVTCLGPAAALSALTRSGRNPALRSGTQALLAGALTLALPLYLLGAEPTGPSWRVAAGAQLVAGTVLPGLAAAREFAAAGRGTPLPYDPPRRLVTSGPYGYLRNPMQVSVAAAYAAYALLAADVRVLAGVATAAGYGALATWHENGRLHRRFGEDWRRYRAGVRPWLPRIRPYPGRDPATLYVAGSCGMCSELGRWLASRRPVALRLRPAEEHHRPLERLTYEGGHGLRVCGVAALARALEHLHLGWALFGWAIALPGLRHFLQLAADAAGAGPRRLPRPDRG</sequence>
<evidence type="ECO:0000256" key="4">
    <source>
        <dbReference type="ARBA" id="ARBA00023136"/>
    </source>
</evidence>
<dbReference type="GO" id="GO:0012505">
    <property type="term" value="C:endomembrane system"/>
    <property type="evidence" value="ECO:0007669"/>
    <property type="project" value="UniProtKB-SubCell"/>
</dbReference>
<keyword evidence="7" id="KW-1185">Reference proteome</keyword>
<protein>
    <submittedName>
        <fullName evidence="6">Protein-S-isoprenylcysteine O-methyltransferase Ste14</fullName>
    </submittedName>
</protein>
<evidence type="ECO:0000256" key="2">
    <source>
        <dbReference type="ARBA" id="ARBA00022692"/>
    </source>
</evidence>
<dbReference type="Pfam" id="PF04191">
    <property type="entry name" value="PEMT"/>
    <property type="match status" value="1"/>
</dbReference>
<feature type="transmembrane region" description="Helical" evidence="5">
    <location>
        <begin position="136"/>
        <end position="157"/>
    </location>
</feature>
<comment type="subcellular location">
    <subcellularLocation>
        <location evidence="1">Endomembrane system</location>
        <topology evidence="1">Multi-pass membrane protein</topology>
    </subcellularLocation>
</comment>
<evidence type="ECO:0000313" key="7">
    <source>
        <dbReference type="Proteomes" id="UP000317422"/>
    </source>
</evidence>
<name>A0A543NME5_9ACTN</name>
<dbReference type="InterPro" id="IPR007318">
    <property type="entry name" value="Phopholipid_MeTrfase"/>
</dbReference>
<dbReference type="GO" id="GO:0008168">
    <property type="term" value="F:methyltransferase activity"/>
    <property type="evidence" value="ECO:0007669"/>
    <property type="project" value="UniProtKB-KW"/>
</dbReference>
<feature type="transmembrane region" description="Helical" evidence="5">
    <location>
        <begin position="110"/>
        <end position="130"/>
    </location>
</feature>
<keyword evidence="3 5" id="KW-1133">Transmembrane helix</keyword>
<feature type="transmembrane region" description="Helical" evidence="5">
    <location>
        <begin position="47"/>
        <end position="65"/>
    </location>
</feature>
<keyword evidence="6" id="KW-0489">Methyltransferase</keyword>
<gene>
    <name evidence="6" type="ORF">FHX37_2995</name>
</gene>